<evidence type="ECO:0000313" key="2">
    <source>
        <dbReference type="EMBL" id="KAF6035538.1"/>
    </source>
</evidence>
<keyword evidence="3" id="KW-1185">Reference proteome</keyword>
<gene>
    <name evidence="2" type="ORF">EB796_006146</name>
</gene>
<organism evidence="2 3">
    <name type="scientific">Bugula neritina</name>
    <name type="common">Brown bryozoan</name>
    <name type="synonym">Sertularia neritina</name>
    <dbReference type="NCBI Taxonomy" id="10212"/>
    <lineage>
        <taxon>Eukaryota</taxon>
        <taxon>Metazoa</taxon>
        <taxon>Spiralia</taxon>
        <taxon>Lophotrochozoa</taxon>
        <taxon>Bryozoa</taxon>
        <taxon>Gymnolaemata</taxon>
        <taxon>Cheilostomatida</taxon>
        <taxon>Flustrina</taxon>
        <taxon>Buguloidea</taxon>
        <taxon>Bugulidae</taxon>
        <taxon>Bugula</taxon>
    </lineage>
</organism>
<evidence type="ECO:0000313" key="3">
    <source>
        <dbReference type="Proteomes" id="UP000593567"/>
    </source>
</evidence>
<comment type="caution">
    <text evidence="2">The sequence shown here is derived from an EMBL/GenBank/DDBJ whole genome shotgun (WGS) entry which is preliminary data.</text>
</comment>
<keyword evidence="1" id="KW-1133">Transmembrane helix</keyword>
<sequence>MHLSQCNFSCRSSHITSNVYISSVKVIIAICAVVFFIGVAEVESRSYHDKPTCEGNLYNLFCEFKSLVMTQKRDYCLRARDKLNAATLNNCVVKDPVKRTFQGIQFMNLFRSNCRGLDYPQAGCGEIQYCLKMAFDKNGKTLLCDEEKSVDKCYQYAMKRCYLAERFRDVVVRQAFPKVCKSSKSYTMKKPVLPYCPKVHI</sequence>
<name>A0A7J7KD45_BUGNE</name>
<dbReference type="AlphaFoldDB" id="A0A7J7KD45"/>
<keyword evidence="1" id="KW-0812">Transmembrane</keyword>
<evidence type="ECO:0000256" key="1">
    <source>
        <dbReference type="SAM" id="Phobius"/>
    </source>
</evidence>
<dbReference type="Proteomes" id="UP000593567">
    <property type="component" value="Unassembled WGS sequence"/>
</dbReference>
<proteinExistence type="predicted"/>
<keyword evidence="1" id="KW-0472">Membrane</keyword>
<dbReference type="EMBL" id="VXIV02000863">
    <property type="protein sequence ID" value="KAF6035538.1"/>
    <property type="molecule type" value="Genomic_DNA"/>
</dbReference>
<accession>A0A7J7KD45</accession>
<feature type="transmembrane region" description="Helical" evidence="1">
    <location>
        <begin position="20"/>
        <end position="40"/>
    </location>
</feature>
<reference evidence="2" key="1">
    <citation type="submission" date="2020-06" db="EMBL/GenBank/DDBJ databases">
        <title>Draft genome of Bugula neritina, a colonial animal packing powerful symbionts and potential medicines.</title>
        <authorList>
            <person name="Rayko M."/>
        </authorList>
    </citation>
    <scope>NUCLEOTIDE SEQUENCE [LARGE SCALE GENOMIC DNA]</scope>
    <source>
        <strain evidence="2">Kwan_BN1</strain>
    </source>
</reference>
<protein>
    <submittedName>
        <fullName evidence="2">Uncharacterized protein</fullName>
    </submittedName>
</protein>